<reference evidence="3" key="1">
    <citation type="submission" date="2016-10" db="EMBL/GenBank/DDBJ databases">
        <authorList>
            <person name="Varghese N."/>
            <person name="Submissions S."/>
        </authorList>
    </citation>
    <scope>NUCLEOTIDE SEQUENCE [LARGE SCALE GENOMIC DNA]</scope>
    <source>
        <strain evidence="3">DSM 19482</strain>
    </source>
</reference>
<dbReference type="RefSeq" id="WP_076782977.1">
    <property type="nucleotide sequence ID" value="NZ_FTPU01000013.1"/>
</dbReference>
<organism evidence="2 3">
    <name type="scientific">Epilithonimonas bovis DSM 19482</name>
    <dbReference type="NCBI Taxonomy" id="1121284"/>
    <lineage>
        <taxon>Bacteria</taxon>
        <taxon>Pseudomonadati</taxon>
        <taxon>Bacteroidota</taxon>
        <taxon>Flavobacteriia</taxon>
        <taxon>Flavobacteriales</taxon>
        <taxon>Weeksellaceae</taxon>
        <taxon>Chryseobacterium group</taxon>
        <taxon>Epilithonimonas</taxon>
    </lineage>
</organism>
<evidence type="ECO:0000313" key="2">
    <source>
        <dbReference type="EMBL" id="SIT96768.1"/>
    </source>
</evidence>
<dbReference type="InterPro" id="IPR008136">
    <property type="entry name" value="CinA_C"/>
</dbReference>
<evidence type="ECO:0000259" key="1">
    <source>
        <dbReference type="Pfam" id="PF02464"/>
    </source>
</evidence>
<dbReference type="EMBL" id="FTPU01000013">
    <property type="protein sequence ID" value="SIT96768.1"/>
    <property type="molecule type" value="Genomic_DNA"/>
</dbReference>
<dbReference type="Gene3D" id="3.90.950.20">
    <property type="entry name" value="CinA-like"/>
    <property type="match status" value="1"/>
</dbReference>
<dbReference type="Proteomes" id="UP000187261">
    <property type="component" value="Unassembled WGS sequence"/>
</dbReference>
<keyword evidence="3" id="KW-1185">Reference proteome</keyword>
<dbReference type="GO" id="GO:0016787">
    <property type="term" value="F:hydrolase activity"/>
    <property type="evidence" value="ECO:0007669"/>
    <property type="project" value="UniProtKB-KW"/>
</dbReference>
<protein>
    <submittedName>
        <fullName evidence="2">Amidohydrolase, PncC family</fullName>
    </submittedName>
</protein>
<accession>A0A1U7PYC0</accession>
<dbReference type="Pfam" id="PF02464">
    <property type="entry name" value="CinA"/>
    <property type="match status" value="1"/>
</dbReference>
<dbReference type="InterPro" id="IPR036653">
    <property type="entry name" value="CinA-like_C"/>
</dbReference>
<name>A0A1U7PYC0_9FLAO</name>
<proteinExistence type="predicted"/>
<dbReference type="STRING" id="1121284.SAMN05660493_01463"/>
<evidence type="ECO:0000313" key="3">
    <source>
        <dbReference type="Proteomes" id="UP000187261"/>
    </source>
</evidence>
<dbReference type="AlphaFoldDB" id="A0A1U7PYC0"/>
<gene>
    <name evidence="2" type="ORF">SAMN05660493_01463</name>
</gene>
<dbReference type="SUPFAM" id="SSF142433">
    <property type="entry name" value="CinA-like"/>
    <property type="match status" value="1"/>
</dbReference>
<sequence length="168" mass="18646">MEFPQPVLEHISRYLTVQRETIAVAESVTSGFLQLAFSQMPGAEQFYNGGITAYSTDEKIKQLGIDQKIANSTVSKELTNAMALAVAHRFATDWGLAATGYASPSAESDGSVFSFYSIAYRGRVVLSDFIELHPLTKPLDAKNYFTECLLSCLRRELNEHILELTLEN</sequence>
<dbReference type="NCBIfam" id="TIGR00199">
    <property type="entry name" value="PncC_domain"/>
    <property type="match status" value="1"/>
</dbReference>
<dbReference type="OrthoDB" id="1252536at2"/>
<keyword evidence="2" id="KW-0378">Hydrolase</keyword>
<feature type="domain" description="CinA C-terminal" evidence="1">
    <location>
        <begin position="7"/>
        <end position="110"/>
    </location>
</feature>